<evidence type="ECO:0008006" key="3">
    <source>
        <dbReference type="Google" id="ProtNLM"/>
    </source>
</evidence>
<name>A0A511RMG7_9DEIN</name>
<comment type="caution">
    <text evidence="1">The sequence shown here is derived from an EMBL/GenBank/DDBJ whole genome shotgun (WGS) entry which is preliminary data.</text>
</comment>
<sequence>MTGIRWRAAALAWLGGLALAAGAVVQGGQWGTPAWEAAYALAGGRVVGWTAGDLFGAAGGVDVFVARPDGAGGWQSGWPGLERAYAALEAGGGLFLAGTLAEGADALRAQTDALLLRLDGQGRAAWRARVGGRLKDAGRALAPAPEGGVYLAGDGEGRVFGPGRGGRDVFVARFDAAGERLRGAQWGSDDDDYLTAAAPDGAGGVYLAGFSDVDEDCRRVSERGFLLRYAASGELLWAYRWGFGAASRPTALAAAPGGVWVLGQTDGALYGPFAGGRDVFVVFVAASGEPRGGVQWGSPAADLAHALVRDKDGRLWAAGATAGRLFSEPRGAFDAFAARLDASGRPQAGSQGGTPARDEALALEARPDGSVRLAGVTYGSFWGEHAGQADAWAALLWLP</sequence>
<dbReference type="EMBL" id="BJXN01000008">
    <property type="protein sequence ID" value="GEM89996.1"/>
    <property type="molecule type" value="Genomic_DNA"/>
</dbReference>
<dbReference type="AlphaFoldDB" id="A0A511RMG7"/>
<dbReference type="PANTHER" id="PTHR42754">
    <property type="entry name" value="ENDOGLUCANASE"/>
    <property type="match status" value="1"/>
</dbReference>
<dbReference type="OrthoDB" id="9798386at2"/>
<gene>
    <name evidence="1" type="ORF">ODE01S_14300</name>
</gene>
<dbReference type="Proteomes" id="UP000321827">
    <property type="component" value="Unassembled WGS sequence"/>
</dbReference>
<proteinExistence type="predicted"/>
<evidence type="ECO:0000313" key="2">
    <source>
        <dbReference type="Proteomes" id="UP000321827"/>
    </source>
</evidence>
<dbReference type="SUPFAM" id="SSF101898">
    <property type="entry name" value="NHL repeat"/>
    <property type="match status" value="1"/>
</dbReference>
<accession>A0A511RMG7</accession>
<organism evidence="1 2">
    <name type="scientific">Oceanithermus desulfurans NBRC 100063</name>
    <dbReference type="NCBI Taxonomy" id="1227550"/>
    <lineage>
        <taxon>Bacteria</taxon>
        <taxon>Thermotogati</taxon>
        <taxon>Deinococcota</taxon>
        <taxon>Deinococci</taxon>
        <taxon>Thermales</taxon>
        <taxon>Thermaceae</taxon>
        <taxon>Oceanithermus</taxon>
    </lineage>
</organism>
<protein>
    <recommendedName>
        <fullName evidence="3">S-layer protein</fullName>
    </recommendedName>
</protein>
<reference evidence="1 2" key="1">
    <citation type="submission" date="2019-07" db="EMBL/GenBank/DDBJ databases">
        <title>Whole genome shotgun sequence of Oceanithermus desulfurans NBRC 100063.</title>
        <authorList>
            <person name="Hosoyama A."/>
            <person name="Uohara A."/>
            <person name="Ohji S."/>
            <person name="Ichikawa N."/>
        </authorList>
    </citation>
    <scope>NUCLEOTIDE SEQUENCE [LARGE SCALE GENOMIC DNA]</scope>
    <source>
        <strain evidence="1 2">NBRC 100063</strain>
    </source>
</reference>
<evidence type="ECO:0000313" key="1">
    <source>
        <dbReference type="EMBL" id="GEM89996.1"/>
    </source>
</evidence>
<dbReference type="Gene3D" id="2.80.10.50">
    <property type="match status" value="1"/>
</dbReference>
<dbReference type="PANTHER" id="PTHR42754:SF1">
    <property type="entry name" value="LIPOPROTEIN"/>
    <property type="match status" value="1"/>
</dbReference>
<dbReference type="RefSeq" id="WP_147147341.1">
    <property type="nucleotide sequence ID" value="NZ_BJXN01000008.1"/>
</dbReference>